<dbReference type="EMBL" id="RAQU01000176">
    <property type="protein sequence ID" value="RKK02188.1"/>
    <property type="molecule type" value="Genomic_DNA"/>
</dbReference>
<dbReference type="Proteomes" id="UP000278036">
    <property type="component" value="Unassembled WGS sequence"/>
</dbReference>
<keyword evidence="4" id="KW-1185">Reference proteome</keyword>
<feature type="transmembrane region" description="Helical" evidence="1">
    <location>
        <begin position="163"/>
        <end position="184"/>
    </location>
</feature>
<evidence type="ECO:0000313" key="2">
    <source>
        <dbReference type="EMBL" id="RKK02188.1"/>
    </source>
</evidence>
<proteinExistence type="predicted"/>
<comment type="caution">
    <text evidence="2">The sequence shown here is derived from an EMBL/GenBank/DDBJ whole genome shotgun (WGS) entry which is preliminary data.</text>
</comment>
<dbReference type="PIRSF" id="PIRSF033239">
    <property type="entry name" value="ExoD"/>
    <property type="match status" value="1"/>
</dbReference>
<gene>
    <name evidence="2" type="ORF">D6Z83_21100</name>
    <name evidence="3" type="ORF">EBE87_26165</name>
</gene>
<name>A0A3A9JNK8_9PROT</name>
<evidence type="ECO:0000313" key="4">
    <source>
        <dbReference type="Proteomes" id="UP000274097"/>
    </source>
</evidence>
<accession>A0A3A9JNK8</accession>
<dbReference type="Proteomes" id="UP000274097">
    <property type="component" value="Unassembled WGS sequence"/>
</dbReference>
<dbReference type="OrthoDB" id="8238926at2"/>
<dbReference type="PANTHER" id="PTHR41795:SF1">
    <property type="entry name" value="EXOPOLYSACCHARIDE SYNTHESIS PROTEIN"/>
    <property type="match status" value="1"/>
</dbReference>
<dbReference type="InterPro" id="IPR010331">
    <property type="entry name" value="ExoD"/>
</dbReference>
<dbReference type="RefSeq" id="WP_120640192.1">
    <property type="nucleotide sequence ID" value="NZ_RAQU01000176.1"/>
</dbReference>
<organism evidence="2 5">
    <name type="scientific">Teichococcus wenyumeiae</name>
    <dbReference type="NCBI Taxonomy" id="2478470"/>
    <lineage>
        <taxon>Bacteria</taxon>
        <taxon>Pseudomonadati</taxon>
        <taxon>Pseudomonadota</taxon>
        <taxon>Alphaproteobacteria</taxon>
        <taxon>Acetobacterales</taxon>
        <taxon>Roseomonadaceae</taxon>
        <taxon>Roseomonas</taxon>
    </lineage>
</organism>
<reference evidence="2 5" key="1">
    <citation type="submission" date="2018-09" db="EMBL/GenBank/DDBJ databases">
        <title>Roseomonas sp. nov., isolated from feces of Tibetan antelopes in the Qinghai-Tibet plateau, China.</title>
        <authorList>
            <person name="Tian Z."/>
        </authorList>
    </citation>
    <scope>NUCLEOTIDE SEQUENCE [LARGE SCALE GENOMIC DNA]</scope>
    <source>
        <strain evidence="3 4">Z23</strain>
        <strain evidence="2 5">Z24</strain>
    </source>
</reference>
<evidence type="ECO:0000313" key="3">
    <source>
        <dbReference type="EMBL" id="RMI15359.1"/>
    </source>
</evidence>
<keyword evidence="1" id="KW-1133">Transmembrane helix</keyword>
<dbReference type="InParanoid" id="A0A3A9JNK8"/>
<dbReference type="Pfam" id="PF06055">
    <property type="entry name" value="ExoD"/>
    <property type="match status" value="1"/>
</dbReference>
<feature type="transmembrane region" description="Helical" evidence="1">
    <location>
        <begin position="37"/>
        <end position="70"/>
    </location>
</feature>
<dbReference type="EMBL" id="RFLX01000061">
    <property type="protein sequence ID" value="RMI15359.1"/>
    <property type="molecule type" value="Genomic_DNA"/>
</dbReference>
<evidence type="ECO:0000256" key="1">
    <source>
        <dbReference type="SAM" id="Phobius"/>
    </source>
</evidence>
<evidence type="ECO:0000313" key="5">
    <source>
        <dbReference type="Proteomes" id="UP000278036"/>
    </source>
</evidence>
<keyword evidence="1" id="KW-0472">Membrane</keyword>
<keyword evidence="1" id="KW-0812">Transmembrane</keyword>
<protein>
    <submittedName>
        <fullName evidence="2">Exopolysaccharide biosynthesis protein</fullName>
    </submittedName>
</protein>
<dbReference type="AlphaFoldDB" id="A0A3A9JNK8"/>
<feature type="transmembrane region" description="Helical" evidence="1">
    <location>
        <begin position="127"/>
        <end position="157"/>
    </location>
</feature>
<dbReference type="PANTHER" id="PTHR41795">
    <property type="entry name" value="EXOPOLYSACCHARIDE SYNTHESIS PROTEIN"/>
    <property type="match status" value="1"/>
</dbReference>
<sequence>MTARAPTSIVLRDLLSQETPEQVTLGWLMSQLGDRSFGIVLLLLALLGLLPGVSALAGVLLMVVAAQMILARPGPAFPHRISAQPFATRRLANVVKRVVPVLRSLERIIRPRWPTPFQMTKRVIGGVVLLLATSLLAPVPLSNIPPALAIGLVAFAYLEEDGALLGIALMAALILLSAILLATWEALSTTGWVPGLF</sequence>